<dbReference type="Gene3D" id="3.60.21.10">
    <property type="match status" value="1"/>
</dbReference>
<organism evidence="2 3">
    <name type="scientific">Candidatus Daviesbacteria bacterium GW2011_GWA1_36_8</name>
    <dbReference type="NCBI Taxonomy" id="1618417"/>
    <lineage>
        <taxon>Bacteria</taxon>
        <taxon>Candidatus Daviesiibacteriota</taxon>
    </lineage>
</organism>
<evidence type="ECO:0000313" key="2">
    <source>
        <dbReference type="EMBL" id="KKQ14069.1"/>
    </source>
</evidence>
<name>A0A0G0HPS1_9BACT</name>
<dbReference type="AlphaFoldDB" id="A0A0G0HPS1"/>
<accession>A0A0G0HPS1</accession>
<dbReference type="Proteomes" id="UP000034448">
    <property type="component" value="Unassembled WGS sequence"/>
</dbReference>
<gene>
    <name evidence="2" type="ORF">US28_C0040G0010</name>
</gene>
<feature type="domain" description="Calcineurin-like phosphoesterase" evidence="1">
    <location>
        <begin position="94"/>
        <end position="164"/>
    </location>
</feature>
<proteinExistence type="predicted"/>
<sequence>MFHKSHRRSGGGVMGIFRMFLSLIILAILGLGLLQAYKSFSGFDPLTLNPSTAADFSLTPDGIIAFIKALVSDPGSALESTKISEESTASDIKLKFAVIADPHLDYPGLAKALKIAKEKNTQFIIAMGDFSDVGTTRELMASRQKFDEGGLTYYALPGDHDLWDSRDKGNNSVKLGRGRG</sequence>
<dbReference type="Pfam" id="PF00149">
    <property type="entry name" value="Metallophos"/>
    <property type="match status" value="1"/>
</dbReference>
<evidence type="ECO:0000313" key="3">
    <source>
        <dbReference type="Proteomes" id="UP000034448"/>
    </source>
</evidence>
<dbReference type="CDD" id="cd00838">
    <property type="entry name" value="MPP_superfamily"/>
    <property type="match status" value="1"/>
</dbReference>
<reference evidence="2 3" key="1">
    <citation type="journal article" date="2015" name="Nature">
        <title>rRNA introns, odd ribosomes, and small enigmatic genomes across a large radiation of phyla.</title>
        <authorList>
            <person name="Brown C.T."/>
            <person name="Hug L.A."/>
            <person name="Thomas B.C."/>
            <person name="Sharon I."/>
            <person name="Castelle C.J."/>
            <person name="Singh A."/>
            <person name="Wilkins M.J."/>
            <person name="Williams K.H."/>
            <person name="Banfield J.F."/>
        </authorList>
    </citation>
    <scope>NUCLEOTIDE SEQUENCE [LARGE SCALE GENOMIC DNA]</scope>
</reference>
<dbReference type="GO" id="GO:0016787">
    <property type="term" value="F:hydrolase activity"/>
    <property type="evidence" value="ECO:0007669"/>
    <property type="project" value="InterPro"/>
</dbReference>
<dbReference type="InterPro" id="IPR004843">
    <property type="entry name" value="Calcineurin-like_PHP"/>
</dbReference>
<evidence type="ECO:0000259" key="1">
    <source>
        <dbReference type="Pfam" id="PF00149"/>
    </source>
</evidence>
<dbReference type="InterPro" id="IPR029052">
    <property type="entry name" value="Metallo-depent_PP-like"/>
</dbReference>
<dbReference type="SUPFAM" id="SSF56300">
    <property type="entry name" value="Metallo-dependent phosphatases"/>
    <property type="match status" value="1"/>
</dbReference>
<protein>
    <recommendedName>
        <fullName evidence="1">Calcineurin-like phosphoesterase domain-containing protein</fullName>
    </recommendedName>
</protein>
<comment type="caution">
    <text evidence="2">The sequence shown here is derived from an EMBL/GenBank/DDBJ whole genome shotgun (WGS) entry which is preliminary data.</text>
</comment>
<dbReference type="EMBL" id="LBSJ01000040">
    <property type="protein sequence ID" value="KKQ14069.1"/>
    <property type="molecule type" value="Genomic_DNA"/>
</dbReference>